<name>M7X9S7_9BACT</name>
<reference evidence="1" key="1">
    <citation type="submission" date="2013-01" db="EMBL/GenBank/DDBJ databases">
        <title>Genome assembly of Mariniradius saccharolyticus AK6.</title>
        <authorList>
            <person name="Vaidya B."/>
            <person name="Khatri I."/>
            <person name="Tanuku N.R.S."/>
            <person name="Subramanian S."/>
            <person name="Pinnaka A."/>
        </authorList>
    </citation>
    <scope>NUCLEOTIDE SEQUENCE [LARGE SCALE GENOMIC DNA]</scope>
    <source>
        <strain evidence="1">AK6</strain>
    </source>
</reference>
<evidence type="ECO:0000313" key="2">
    <source>
        <dbReference type="Proteomes" id="UP000010953"/>
    </source>
</evidence>
<dbReference type="EMBL" id="AMZY02000020">
    <property type="protein sequence ID" value="EMS31368.1"/>
    <property type="molecule type" value="Genomic_DNA"/>
</dbReference>
<keyword evidence="2" id="KW-1185">Reference proteome</keyword>
<sequence>MRYIKKKSDFGYKTVHLNRKEVEMKYGVVTSPTHFIVKDGIVAEKFTLPVFNKEIANWLTNRILTISKN</sequence>
<dbReference type="InParanoid" id="M7X9S7"/>
<protein>
    <submittedName>
        <fullName evidence="1">Uncharacterized protein</fullName>
    </submittedName>
</protein>
<accession>M7X9S7</accession>
<dbReference type="AlphaFoldDB" id="M7X9S7"/>
<gene>
    <name evidence="1" type="ORF">C943_02515</name>
</gene>
<organism evidence="1 2">
    <name type="scientific">Mariniradius saccharolyticus AK6</name>
    <dbReference type="NCBI Taxonomy" id="1239962"/>
    <lineage>
        <taxon>Bacteria</taxon>
        <taxon>Pseudomonadati</taxon>
        <taxon>Bacteroidota</taxon>
        <taxon>Cytophagia</taxon>
        <taxon>Cytophagales</taxon>
        <taxon>Cyclobacteriaceae</taxon>
        <taxon>Mariniradius</taxon>
    </lineage>
</organism>
<dbReference type="Proteomes" id="UP000010953">
    <property type="component" value="Unassembled WGS sequence"/>
</dbReference>
<comment type="caution">
    <text evidence="1">The sequence shown here is derived from an EMBL/GenBank/DDBJ whole genome shotgun (WGS) entry which is preliminary data.</text>
</comment>
<evidence type="ECO:0000313" key="1">
    <source>
        <dbReference type="EMBL" id="EMS31368.1"/>
    </source>
</evidence>
<dbReference type="STRING" id="1239962.C943_02515"/>
<proteinExistence type="predicted"/>